<sequence length="256" mass="29613">MAGHFVSFLVLSTLLCLFISQSHSMADNEVAEYQNPPKPKKVTLSLYYESLNRNCRNFIVNKLGEMFDTDLHKIVSLRMVPWGNARKLRISNETIICQNGPSECYLNTIQACAVNVWPAEKHFKFIHCIESQDLSFLASEAVWRGCSDDLELSQDPIDHCYRSGEGKKLILRNGEETEQLVPKKRFIPWVTVNDRPLQEDYRNYTSYVCKAYRGKRPYACRSYWQKSTVNETLTGEVSYEEEEKVPGSSEMKMERP</sequence>
<accession>A0ACC1AQY2</accession>
<dbReference type="Proteomes" id="UP001164250">
    <property type="component" value="Chromosome 9"/>
</dbReference>
<evidence type="ECO:0000313" key="1">
    <source>
        <dbReference type="EMBL" id="KAJ0088995.1"/>
    </source>
</evidence>
<dbReference type="EMBL" id="CM047905">
    <property type="protein sequence ID" value="KAJ0088995.1"/>
    <property type="molecule type" value="Genomic_DNA"/>
</dbReference>
<gene>
    <name evidence="1" type="ORF">Patl1_31413</name>
</gene>
<name>A0ACC1AQY2_9ROSI</name>
<proteinExistence type="predicted"/>
<reference evidence="2" key="1">
    <citation type="journal article" date="2023" name="G3 (Bethesda)">
        <title>Genome assembly and association tests identify interacting loci associated with vigor, precocity, and sex in interspecific pistachio rootstocks.</title>
        <authorList>
            <person name="Palmer W."/>
            <person name="Jacygrad E."/>
            <person name="Sagayaradj S."/>
            <person name="Cavanaugh K."/>
            <person name="Han R."/>
            <person name="Bertier L."/>
            <person name="Beede B."/>
            <person name="Kafkas S."/>
            <person name="Golino D."/>
            <person name="Preece J."/>
            <person name="Michelmore R."/>
        </authorList>
    </citation>
    <scope>NUCLEOTIDE SEQUENCE [LARGE SCALE GENOMIC DNA]</scope>
</reference>
<keyword evidence="2" id="KW-1185">Reference proteome</keyword>
<evidence type="ECO:0000313" key="2">
    <source>
        <dbReference type="Proteomes" id="UP001164250"/>
    </source>
</evidence>
<protein>
    <submittedName>
        <fullName evidence="1">Uncharacterized protein</fullName>
    </submittedName>
</protein>
<organism evidence="1 2">
    <name type="scientific">Pistacia atlantica</name>
    <dbReference type="NCBI Taxonomy" id="434234"/>
    <lineage>
        <taxon>Eukaryota</taxon>
        <taxon>Viridiplantae</taxon>
        <taxon>Streptophyta</taxon>
        <taxon>Embryophyta</taxon>
        <taxon>Tracheophyta</taxon>
        <taxon>Spermatophyta</taxon>
        <taxon>Magnoliopsida</taxon>
        <taxon>eudicotyledons</taxon>
        <taxon>Gunneridae</taxon>
        <taxon>Pentapetalae</taxon>
        <taxon>rosids</taxon>
        <taxon>malvids</taxon>
        <taxon>Sapindales</taxon>
        <taxon>Anacardiaceae</taxon>
        <taxon>Pistacia</taxon>
    </lineage>
</organism>
<comment type="caution">
    <text evidence="1">The sequence shown here is derived from an EMBL/GenBank/DDBJ whole genome shotgun (WGS) entry which is preliminary data.</text>
</comment>